<accession>A0A523XTE2</accession>
<dbReference type="Proteomes" id="UP000315534">
    <property type="component" value="Unassembled WGS sequence"/>
</dbReference>
<dbReference type="InterPro" id="IPR027268">
    <property type="entry name" value="Peptidase_M4/M1_CTD_sf"/>
</dbReference>
<dbReference type="GO" id="GO:0042277">
    <property type="term" value="F:peptide binding"/>
    <property type="evidence" value="ECO:0007669"/>
    <property type="project" value="TreeGrafter"/>
</dbReference>
<feature type="non-terminal residue" evidence="2">
    <location>
        <position position="759"/>
    </location>
</feature>
<dbReference type="CDD" id="cd09604">
    <property type="entry name" value="M1_APN_like"/>
    <property type="match status" value="1"/>
</dbReference>
<comment type="caution">
    <text evidence="2">The sequence shown here is derived from an EMBL/GenBank/DDBJ whole genome shotgun (WGS) entry which is preliminary data.</text>
</comment>
<gene>
    <name evidence="2" type="ORF">E3J38_01955</name>
</gene>
<dbReference type="SUPFAM" id="SSF55486">
    <property type="entry name" value="Metalloproteases ('zincins'), catalytic domain"/>
    <property type="match status" value="1"/>
</dbReference>
<dbReference type="GO" id="GO:0016020">
    <property type="term" value="C:membrane"/>
    <property type="evidence" value="ECO:0007669"/>
    <property type="project" value="TreeGrafter"/>
</dbReference>
<feature type="non-terminal residue" evidence="2">
    <location>
        <position position="1"/>
    </location>
</feature>
<dbReference type="InterPro" id="IPR050344">
    <property type="entry name" value="Peptidase_M1_aminopeptidases"/>
</dbReference>
<dbReference type="PANTHER" id="PTHR11533">
    <property type="entry name" value="PROTEASE M1 ZINC METALLOPROTEASE"/>
    <property type="match status" value="1"/>
</dbReference>
<dbReference type="GO" id="GO:0070006">
    <property type="term" value="F:metalloaminopeptidase activity"/>
    <property type="evidence" value="ECO:0007669"/>
    <property type="project" value="TreeGrafter"/>
</dbReference>
<dbReference type="InterPro" id="IPR014782">
    <property type="entry name" value="Peptidase_M1_dom"/>
</dbReference>
<dbReference type="GO" id="GO:0008270">
    <property type="term" value="F:zinc ion binding"/>
    <property type="evidence" value="ECO:0007669"/>
    <property type="project" value="InterPro"/>
</dbReference>
<proteinExistence type="predicted"/>
<dbReference type="Gene3D" id="1.10.390.10">
    <property type="entry name" value="Neutral Protease Domain 2"/>
    <property type="match status" value="1"/>
</dbReference>
<dbReference type="GO" id="GO:0005615">
    <property type="term" value="C:extracellular space"/>
    <property type="evidence" value="ECO:0007669"/>
    <property type="project" value="TreeGrafter"/>
</dbReference>
<evidence type="ECO:0000313" key="3">
    <source>
        <dbReference type="Proteomes" id="UP000315534"/>
    </source>
</evidence>
<feature type="domain" description="Peptidase M1 membrane alanine aminopeptidase" evidence="1">
    <location>
        <begin position="261"/>
        <end position="474"/>
    </location>
</feature>
<dbReference type="GO" id="GO:0043171">
    <property type="term" value="P:peptide catabolic process"/>
    <property type="evidence" value="ECO:0007669"/>
    <property type="project" value="TreeGrafter"/>
</dbReference>
<name>A0A523XTE2_UNCT6</name>
<dbReference type="AlphaFoldDB" id="A0A523XTE2"/>
<protein>
    <recommendedName>
        <fullName evidence="1">Peptidase M1 membrane alanine aminopeptidase domain-containing protein</fullName>
    </recommendedName>
</protein>
<dbReference type="GO" id="GO:0005737">
    <property type="term" value="C:cytoplasm"/>
    <property type="evidence" value="ECO:0007669"/>
    <property type="project" value="TreeGrafter"/>
</dbReference>
<sequence>GNETVLYINNSPDTLDYVWFHLYPNAYKDRDTEFAREQYKAGKSDLYFSSPEDRGYIEIISLGCNGRSLIPEATGTEMRVNLPVPIQPGDTVTFEIDFLLKLPCLFDRLGHKGNRYQIAHWYPKMVVYDQRGWHPDGYHSIPGFYGEFGTFDVAITLPREYIVGATGELIGPPDELRRLDSLDRYSRLSKRQRRQVKHPYDDPASQYGYKTLVFHAEDVHDFVWTASPEYLLKREYTNSVQIDLLLLPQDEKQMKEIGTYTREAMELYREWFGPYPYRRLTIVDGADFMTRGMAAPTLIIIPNHLPSYTKLTEPLVARLVAQQWFYGVLGNNEIDSPWLDEAFATFCELRYLEEKYGEDYSLLELPFDLPYFPEFDDNYVANAYYYMYASAQREEILSKPAYEYTEGMYTHQLACYKGALILYMLRDLLGHGTFDTAMKTYYQQYMFKHPRIEDFISVCEEVSGGELDWFFKQWLTTTKRCDYEVTGLKSRKIRRSPYEENPEGDYRNQITLRRNEPIVMPVEVVSYTDSGREYRFFWNGREPEKTITFYSWEKIKRVAVDPEKKILDYYRWNNCKPRKYSFDLFFDKPSFDTYQLFFVPYIFYSPSTRLQVGGLLMGRQFILAGPVLGKHQWSFAPIYLSGKKTLRHSGSYQTPLGFWGPFSKLSLGWSRSWDYSRIYAGVSFEKREKLLRGPTHTFEVSLEHRQVKSISDQDPRDFSLGQYSGVDLAYSFQERCLRYGGNVKSTVTLAKDLDNDIYQ</sequence>
<reference evidence="2 3" key="1">
    <citation type="submission" date="2019-03" db="EMBL/GenBank/DDBJ databases">
        <title>Metabolic potential of uncultured bacteria and archaea associated with petroleum seepage in deep-sea sediments.</title>
        <authorList>
            <person name="Dong X."/>
            <person name="Hubert C."/>
        </authorList>
    </citation>
    <scope>NUCLEOTIDE SEQUENCE [LARGE SCALE GENOMIC DNA]</scope>
    <source>
        <strain evidence="2">E29_bin36</strain>
    </source>
</reference>
<organism evidence="2 3">
    <name type="scientific">candidate division TA06 bacterium</name>
    <dbReference type="NCBI Taxonomy" id="2250710"/>
    <lineage>
        <taxon>Bacteria</taxon>
        <taxon>Bacteria division TA06</taxon>
    </lineage>
</organism>
<dbReference type="PANTHER" id="PTHR11533:SF174">
    <property type="entry name" value="PUROMYCIN-SENSITIVE AMINOPEPTIDASE-RELATED"/>
    <property type="match status" value="1"/>
</dbReference>
<dbReference type="Pfam" id="PF01433">
    <property type="entry name" value="Peptidase_M1"/>
    <property type="match status" value="1"/>
</dbReference>
<evidence type="ECO:0000313" key="2">
    <source>
        <dbReference type="EMBL" id="TET82563.1"/>
    </source>
</evidence>
<dbReference type="EMBL" id="SOIP01000117">
    <property type="protein sequence ID" value="TET82563.1"/>
    <property type="molecule type" value="Genomic_DNA"/>
</dbReference>
<evidence type="ECO:0000259" key="1">
    <source>
        <dbReference type="Pfam" id="PF01433"/>
    </source>
</evidence>